<accession>A0A9N7YAD9</accession>
<dbReference type="Proteomes" id="UP001153269">
    <property type="component" value="Unassembled WGS sequence"/>
</dbReference>
<dbReference type="AlphaFoldDB" id="A0A9N7YAD9"/>
<gene>
    <name evidence="1" type="ORF">PLEPLA_LOCUS6628</name>
</gene>
<name>A0A9N7YAD9_PLEPL</name>
<organism evidence="1 2">
    <name type="scientific">Pleuronectes platessa</name>
    <name type="common">European plaice</name>
    <dbReference type="NCBI Taxonomy" id="8262"/>
    <lineage>
        <taxon>Eukaryota</taxon>
        <taxon>Metazoa</taxon>
        <taxon>Chordata</taxon>
        <taxon>Craniata</taxon>
        <taxon>Vertebrata</taxon>
        <taxon>Euteleostomi</taxon>
        <taxon>Actinopterygii</taxon>
        <taxon>Neopterygii</taxon>
        <taxon>Teleostei</taxon>
        <taxon>Neoteleostei</taxon>
        <taxon>Acanthomorphata</taxon>
        <taxon>Carangaria</taxon>
        <taxon>Pleuronectiformes</taxon>
        <taxon>Pleuronectoidei</taxon>
        <taxon>Pleuronectidae</taxon>
        <taxon>Pleuronectes</taxon>
    </lineage>
</organism>
<proteinExistence type="predicted"/>
<dbReference type="EMBL" id="CADEAL010000341">
    <property type="protein sequence ID" value="CAB1418802.1"/>
    <property type="molecule type" value="Genomic_DNA"/>
</dbReference>
<comment type="caution">
    <text evidence="1">The sequence shown here is derived from an EMBL/GenBank/DDBJ whole genome shotgun (WGS) entry which is preliminary data.</text>
</comment>
<evidence type="ECO:0000313" key="1">
    <source>
        <dbReference type="EMBL" id="CAB1418802.1"/>
    </source>
</evidence>
<evidence type="ECO:0000313" key="2">
    <source>
        <dbReference type="Proteomes" id="UP001153269"/>
    </source>
</evidence>
<protein>
    <submittedName>
        <fullName evidence="1">Uncharacterized protein</fullName>
    </submittedName>
</protein>
<reference evidence="1" key="1">
    <citation type="submission" date="2020-03" db="EMBL/GenBank/DDBJ databases">
        <authorList>
            <person name="Weist P."/>
        </authorList>
    </citation>
    <scope>NUCLEOTIDE SEQUENCE</scope>
</reference>
<keyword evidence="2" id="KW-1185">Reference proteome</keyword>
<sequence length="114" mass="12518">MARLSITSAPVPGVGKTVSLLGTWIALRCRARRIHSKCQSSMGTVTFEVCQAYAVGLNARSVVGLLQFNGDRTVTQLSSIASKMANQPWYPLTFSERGVEHCVIVFHPTKNVYF</sequence>